<reference evidence="1 2" key="1">
    <citation type="submission" date="2020-07" db="EMBL/GenBank/DDBJ databases">
        <title>Three novel lytic phages infecting Bacillus anthracis - genomic and biological characterization.</title>
        <authorList>
            <person name="Nakonieczna A."/>
            <person name="Rutyna P."/>
            <person name="Korba M."/>
            <person name="Kwiatek M."/>
            <person name="Mizak L."/>
            <person name="Lobocka M."/>
        </authorList>
    </citation>
    <scope>NUCLEOTIDE SEQUENCE [LARGE SCALE GENOMIC DNA]</scope>
</reference>
<dbReference type="Proteomes" id="UP000595372">
    <property type="component" value="Genome"/>
</dbReference>
<gene>
    <name evidence="1" type="ORF">J5a_048</name>
</gene>
<proteinExistence type="predicted"/>
<evidence type="ECO:0000313" key="2">
    <source>
        <dbReference type="Proteomes" id="UP000595372"/>
    </source>
</evidence>
<protein>
    <submittedName>
        <fullName evidence="1">Uncharacterized protein</fullName>
    </submittedName>
</protein>
<name>A0A7U0M737_9CAUD</name>
<accession>A0A7U0M737</accession>
<organism evidence="1 2">
    <name type="scientific">Bacillus phage J5a</name>
    <dbReference type="NCBI Taxonomy" id="2767195"/>
    <lineage>
        <taxon>Viruses</taxon>
        <taxon>Duplodnaviria</taxon>
        <taxon>Heunggongvirae</taxon>
        <taxon>Uroviricota</taxon>
        <taxon>Caudoviricetes</taxon>
        <taxon>Wbetavirus</taxon>
        <taxon>Wbetavirus J5a</taxon>
    </lineage>
</organism>
<dbReference type="EMBL" id="MT745955">
    <property type="protein sequence ID" value="QQX27626.1"/>
    <property type="molecule type" value="Genomic_DNA"/>
</dbReference>
<evidence type="ECO:0000313" key="1">
    <source>
        <dbReference type="EMBL" id="QQX27626.1"/>
    </source>
</evidence>
<sequence>MTYSSIEYCNQCDKEIAFCDCVCNECGGDLHDCECEEK</sequence>
<keyword evidence="2" id="KW-1185">Reference proteome</keyword>